<dbReference type="InterPro" id="IPR036928">
    <property type="entry name" value="AS_sf"/>
</dbReference>
<name>A0ABT2LU06_9HYPH</name>
<dbReference type="PANTHER" id="PTHR11895:SF176">
    <property type="entry name" value="AMIDASE AMID-RELATED"/>
    <property type="match status" value="1"/>
</dbReference>
<sequence>MNDIIAKAKEAIAKVEGLGDETGRIFTAFDPDRILADASALEARRNAGEEMPLYGMLISIKDLFDEEGRVTSAGSKLLKNAPPADKDATVVARLKAAGALCFGRTSMSEFAYSGVGLNPHYGTPESFFGASRIPGGSSSGAALTVAHGLCDAGLGTDTGGSVRIPAAVNGLYGYKPSQAVVSREGVHPLSDVLDSVGPLCADLEGVLLFMRVLGDGLEPRPAPNRPLRLAVPVNAFVNDIDAFTRDHFKHTCDQLRQAGHDLAELDLGFLPEALGLNRIIIASEAHALYRDHLDELESVGDPRVLKRIRFAETLSAADLENALQQRAQVVRRFTDVMKGCDALIAPTLAIEPPTIAEANENFDAVNAMMLRNCSLINLVDGCAMAMPTKGNGALPGSLMLAGRNGDDAHILGLARALDEVVAADHVGR</sequence>
<proteinExistence type="predicted"/>
<comment type="caution">
    <text evidence="2">The sequence shown here is derived from an EMBL/GenBank/DDBJ whole genome shotgun (WGS) entry which is preliminary data.</text>
</comment>
<protein>
    <submittedName>
        <fullName evidence="2">Amidase family protein</fullName>
    </submittedName>
</protein>
<dbReference type="Pfam" id="PF01425">
    <property type="entry name" value="Amidase"/>
    <property type="match status" value="1"/>
</dbReference>
<accession>A0ABT2LU06</accession>
<evidence type="ECO:0000259" key="1">
    <source>
        <dbReference type="Pfam" id="PF01425"/>
    </source>
</evidence>
<dbReference type="InterPro" id="IPR023631">
    <property type="entry name" value="Amidase_dom"/>
</dbReference>
<organism evidence="2 3">
    <name type="scientific">Chelativorans salis</name>
    <dbReference type="NCBI Taxonomy" id="2978478"/>
    <lineage>
        <taxon>Bacteria</taxon>
        <taxon>Pseudomonadati</taxon>
        <taxon>Pseudomonadota</taxon>
        <taxon>Alphaproteobacteria</taxon>
        <taxon>Hyphomicrobiales</taxon>
        <taxon>Phyllobacteriaceae</taxon>
        <taxon>Chelativorans</taxon>
    </lineage>
</organism>
<dbReference type="PANTHER" id="PTHR11895">
    <property type="entry name" value="TRANSAMIDASE"/>
    <property type="match status" value="1"/>
</dbReference>
<dbReference type="Gene3D" id="3.90.1300.10">
    <property type="entry name" value="Amidase signature (AS) domain"/>
    <property type="match status" value="1"/>
</dbReference>
<dbReference type="RefSeq" id="WP_260906767.1">
    <property type="nucleotide sequence ID" value="NZ_JAOCZP010000010.1"/>
</dbReference>
<feature type="domain" description="Amidase" evidence="1">
    <location>
        <begin position="27"/>
        <end position="411"/>
    </location>
</feature>
<keyword evidence="3" id="KW-1185">Reference proteome</keyword>
<gene>
    <name evidence="2" type="ORF">N5A92_23600</name>
</gene>
<dbReference type="InterPro" id="IPR000120">
    <property type="entry name" value="Amidase"/>
</dbReference>
<dbReference type="Proteomes" id="UP001320831">
    <property type="component" value="Unassembled WGS sequence"/>
</dbReference>
<evidence type="ECO:0000313" key="2">
    <source>
        <dbReference type="EMBL" id="MCT7378008.1"/>
    </source>
</evidence>
<reference evidence="2 3" key="1">
    <citation type="submission" date="2022-09" db="EMBL/GenBank/DDBJ databases">
        <title>Chelativorans salina sp. nov., a novel slightly halophilic bacterium isolated from a saline lake sediment enrichment.</title>
        <authorList>
            <person name="Gao L."/>
            <person name="Fang B.-Z."/>
            <person name="Li W.-J."/>
        </authorList>
    </citation>
    <scope>NUCLEOTIDE SEQUENCE [LARGE SCALE GENOMIC DNA]</scope>
    <source>
        <strain evidence="2 3">EGI FJ00035</strain>
    </source>
</reference>
<dbReference type="EMBL" id="JAOCZP010000010">
    <property type="protein sequence ID" value="MCT7378008.1"/>
    <property type="molecule type" value="Genomic_DNA"/>
</dbReference>
<evidence type="ECO:0000313" key="3">
    <source>
        <dbReference type="Proteomes" id="UP001320831"/>
    </source>
</evidence>
<dbReference type="SUPFAM" id="SSF75304">
    <property type="entry name" value="Amidase signature (AS) enzymes"/>
    <property type="match status" value="1"/>
</dbReference>